<name>A0A4R0XLX8_9MOLU</name>
<sequence>MKKMKSIISNMTVNDWIQVALWLLTLIMLFAFVIVAAVGKEHPGSLSKDSNAITGLLFVLSLCSALLTTVFVKFFEKRKKGDK</sequence>
<dbReference type="AlphaFoldDB" id="A0A4R0XLX8"/>
<keyword evidence="3" id="KW-1185">Reference proteome</keyword>
<dbReference type="RefSeq" id="WP_131613281.1">
    <property type="nucleotide sequence ID" value="NZ_PSZP01000006.1"/>
</dbReference>
<dbReference type="EMBL" id="PSZP01000006">
    <property type="protein sequence ID" value="TCG11504.1"/>
    <property type="molecule type" value="Genomic_DNA"/>
</dbReference>
<proteinExistence type="predicted"/>
<gene>
    <name evidence="2" type="ORF">C4B25_01405</name>
</gene>
<feature type="transmembrane region" description="Helical" evidence="1">
    <location>
        <begin position="20"/>
        <end position="39"/>
    </location>
</feature>
<keyword evidence="1" id="KW-0812">Transmembrane</keyword>
<organism evidence="2 3">
    <name type="scientific">Mycoplasma todarodis</name>
    <dbReference type="NCBI Taxonomy" id="1937191"/>
    <lineage>
        <taxon>Bacteria</taxon>
        <taxon>Bacillati</taxon>
        <taxon>Mycoplasmatota</taxon>
        <taxon>Mollicutes</taxon>
        <taxon>Mycoplasmataceae</taxon>
        <taxon>Mycoplasma</taxon>
    </lineage>
</organism>
<dbReference type="OrthoDB" id="9929194at2"/>
<protein>
    <submittedName>
        <fullName evidence="2">Uncharacterized protein</fullName>
    </submittedName>
</protein>
<dbReference type="Proteomes" id="UP000291072">
    <property type="component" value="Unassembled WGS sequence"/>
</dbReference>
<evidence type="ECO:0000313" key="2">
    <source>
        <dbReference type="EMBL" id="TCG11504.1"/>
    </source>
</evidence>
<evidence type="ECO:0000313" key="3">
    <source>
        <dbReference type="Proteomes" id="UP000291072"/>
    </source>
</evidence>
<evidence type="ECO:0000256" key="1">
    <source>
        <dbReference type="SAM" id="Phobius"/>
    </source>
</evidence>
<comment type="caution">
    <text evidence="2">The sequence shown here is derived from an EMBL/GenBank/DDBJ whole genome shotgun (WGS) entry which is preliminary data.</text>
</comment>
<accession>A0A4R0XLX8</accession>
<keyword evidence="1" id="KW-0472">Membrane</keyword>
<feature type="transmembrane region" description="Helical" evidence="1">
    <location>
        <begin position="51"/>
        <end position="75"/>
    </location>
</feature>
<keyword evidence="1" id="KW-1133">Transmembrane helix</keyword>
<reference evidence="2 3" key="1">
    <citation type="submission" date="2018-02" db="EMBL/GenBank/DDBJ databases">
        <title>Mycoplasma marinum and Mycoplasma todarodis sp. nov., moderately halophilic and psychrotolerant mycoplasmas isolated from cephalopods.</title>
        <authorList>
            <person name="Viver T."/>
        </authorList>
    </citation>
    <scope>NUCLEOTIDE SEQUENCE [LARGE SCALE GENOMIC DNA]</scope>
    <source>
        <strain evidence="2 3">5H</strain>
    </source>
</reference>